<protein>
    <submittedName>
        <fullName evidence="2">Putative transcriptional regulator</fullName>
    </submittedName>
</protein>
<feature type="domain" description="HTH cro/C1-type" evidence="1">
    <location>
        <begin position="24"/>
        <end position="61"/>
    </location>
</feature>
<keyword evidence="3" id="KW-1185">Reference proteome</keyword>
<gene>
    <name evidence="2" type="ORF">PATL70BA_1389</name>
</gene>
<dbReference type="Gene3D" id="1.10.260.40">
    <property type="entry name" value="lambda repressor-like DNA-binding domains"/>
    <property type="match status" value="1"/>
</dbReference>
<dbReference type="RefSeq" id="WP_125136614.1">
    <property type="nucleotide sequence ID" value="NZ_LR130778.1"/>
</dbReference>
<organism evidence="2 3">
    <name type="scientific">Petrocella atlantisensis</name>
    <dbReference type="NCBI Taxonomy" id="2173034"/>
    <lineage>
        <taxon>Bacteria</taxon>
        <taxon>Bacillati</taxon>
        <taxon>Bacillota</taxon>
        <taxon>Clostridia</taxon>
        <taxon>Lachnospirales</taxon>
        <taxon>Vallitaleaceae</taxon>
        <taxon>Petrocella</taxon>
    </lineage>
</organism>
<evidence type="ECO:0000313" key="2">
    <source>
        <dbReference type="EMBL" id="VDN47272.1"/>
    </source>
</evidence>
<accession>A0A3P7RX90</accession>
<dbReference type="InterPro" id="IPR001387">
    <property type="entry name" value="Cro/C1-type_HTH"/>
</dbReference>
<dbReference type="EMBL" id="LR130778">
    <property type="protein sequence ID" value="VDN47272.1"/>
    <property type="molecule type" value="Genomic_DNA"/>
</dbReference>
<dbReference type="AlphaFoldDB" id="A0A3P7RX90"/>
<dbReference type="GO" id="GO:0003677">
    <property type="term" value="F:DNA binding"/>
    <property type="evidence" value="ECO:0007669"/>
    <property type="project" value="InterPro"/>
</dbReference>
<sequence length="70" mass="7878">MKISYKNLWFKLLEQDIKKSDFRELTGLSAGTITKLNKNESVSLPVLITICEVLKCDIGDICSVVDDESK</sequence>
<dbReference type="SUPFAM" id="SSF47413">
    <property type="entry name" value="lambda repressor-like DNA-binding domains"/>
    <property type="match status" value="1"/>
</dbReference>
<evidence type="ECO:0000259" key="1">
    <source>
        <dbReference type="PROSITE" id="PS50943"/>
    </source>
</evidence>
<evidence type="ECO:0000313" key="3">
    <source>
        <dbReference type="Proteomes" id="UP000279029"/>
    </source>
</evidence>
<dbReference type="Proteomes" id="UP000279029">
    <property type="component" value="Chromosome"/>
</dbReference>
<dbReference type="KEGG" id="cbar:PATL70BA_1389"/>
<dbReference type="PROSITE" id="PS50943">
    <property type="entry name" value="HTH_CROC1"/>
    <property type="match status" value="1"/>
</dbReference>
<dbReference type="OrthoDB" id="9804186at2"/>
<dbReference type="InterPro" id="IPR010982">
    <property type="entry name" value="Lambda_DNA-bd_dom_sf"/>
</dbReference>
<proteinExistence type="predicted"/>
<reference evidence="2 3" key="1">
    <citation type="submission" date="2018-09" db="EMBL/GenBank/DDBJ databases">
        <authorList>
            <person name="Postec A."/>
        </authorList>
    </citation>
    <scope>NUCLEOTIDE SEQUENCE [LARGE SCALE GENOMIC DNA]</scope>
    <source>
        <strain evidence="2">70B-A</strain>
    </source>
</reference>
<name>A0A3P7RX90_9FIRM</name>
<dbReference type="Pfam" id="PF13443">
    <property type="entry name" value="HTH_26"/>
    <property type="match status" value="1"/>
</dbReference>